<dbReference type="Proteomes" id="UP000278143">
    <property type="component" value="Unassembled WGS sequence"/>
</dbReference>
<dbReference type="InterPro" id="IPR025714">
    <property type="entry name" value="Methyltranfer_dom"/>
</dbReference>
<dbReference type="CDD" id="cd02440">
    <property type="entry name" value="AdoMet_MTases"/>
    <property type="match status" value="1"/>
</dbReference>
<keyword evidence="2" id="KW-0808">Transferase</keyword>
<dbReference type="GO" id="GO:0003676">
    <property type="term" value="F:nucleic acid binding"/>
    <property type="evidence" value="ECO:0007669"/>
    <property type="project" value="InterPro"/>
</dbReference>
<dbReference type="PROSITE" id="PS00092">
    <property type="entry name" value="N6_MTASE"/>
    <property type="match status" value="1"/>
</dbReference>
<dbReference type="GO" id="GO:0032259">
    <property type="term" value="P:methylation"/>
    <property type="evidence" value="ECO:0007669"/>
    <property type="project" value="UniProtKB-KW"/>
</dbReference>
<keyword evidence="3" id="KW-1185">Reference proteome</keyword>
<dbReference type="Pfam" id="PF13847">
    <property type="entry name" value="Methyltransf_31"/>
    <property type="match status" value="1"/>
</dbReference>
<proteinExistence type="predicted"/>
<accession>A0A4P9Z318</accession>
<dbReference type="Gene3D" id="3.40.50.150">
    <property type="entry name" value="Vaccinia Virus protein VP39"/>
    <property type="match status" value="1"/>
</dbReference>
<reference evidence="3" key="1">
    <citation type="journal article" date="2018" name="Nat. Microbiol.">
        <title>Leveraging single-cell genomics to expand the fungal tree of life.</title>
        <authorList>
            <person name="Ahrendt S.R."/>
            <person name="Quandt C.A."/>
            <person name="Ciobanu D."/>
            <person name="Clum A."/>
            <person name="Salamov A."/>
            <person name="Andreopoulos B."/>
            <person name="Cheng J.F."/>
            <person name="Woyke T."/>
            <person name="Pelin A."/>
            <person name="Henrissat B."/>
            <person name="Reynolds N.K."/>
            <person name="Benny G.L."/>
            <person name="Smith M.E."/>
            <person name="James T.Y."/>
            <person name="Grigoriev I.V."/>
        </authorList>
    </citation>
    <scope>NUCLEOTIDE SEQUENCE [LARGE SCALE GENOMIC DNA]</scope>
    <source>
        <strain evidence="3">Benny S71-1</strain>
    </source>
</reference>
<dbReference type="PANTHER" id="PTHR18895:SF74">
    <property type="entry name" value="MTRF1L RELEASE FACTOR GLUTAMINE METHYLTRANSFERASE"/>
    <property type="match status" value="1"/>
</dbReference>
<feature type="domain" description="Methyltransferase" evidence="1">
    <location>
        <begin position="73"/>
        <end position="132"/>
    </location>
</feature>
<evidence type="ECO:0000313" key="2">
    <source>
        <dbReference type="EMBL" id="RKP26191.1"/>
    </source>
</evidence>
<dbReference type="SUPFAM" id="SSF53335">
    <property type="entry name" value="S-adenosyl-L-methionine-dependent methyltransferases"/>
    <property type="match status" value="1"/>
</dbReference>
<evidence type="ECO:0000259" key="1">
    <source>
        <dbReference type="Pfam" id="PF13847"/>
    </source>
</evidence>
<keyword evidence="2" id="KW-0489">Methyltransferase</keyword>
<gene>
    <name evidence="2" type="ORF">SYNPS1DRAFT_28108</name>
</gene>
<protein>
    <submittedName>
        <fullName evidence="2">S-adenosyl-L-methionine-dependent methyltransferase</fullName>
    </submittedName>
</protein>
<dbReference type="GO" id="GO:0008168">
    <property type="term" value="F:methyltransferase activity"/>
    <property type="evidence" value="ECO:0007669"/>
    <property type="project" value="UniProtKB-KW"/>
</dbReference>
<dbReference type="EMBL" id="KZ989490">
    <property type="protein sequence ID" value="RKP26191.1"/>
    <property type="molecule type" value="Genomic_DNA"/>
</dbReference>
<evidence type="ECO:0000313" key="3">
    <source>
        <dbReference type="Proteomes" id="UP000278143"/>
    </source>
</evidence>
<dbReference type="AlphaFoldDB" id="A0A4P9Z318"/>
<dbReference type="PANTHER" id="PTHR18895">
    <property type="entry name" value="HEMK METHYLTRANSFERASE"/>
    <property type="match status" value="1"/>
</dbReference>
<name>A0A4P9Z318_9FUNG</name>
<dbReference type="InterPro" id="IPR050320">
    <property type="entry name" value="N5-glutamine_MTase"/>
</dbReference>
<dbReference type="OrthoDB" id="269872at2759"/>
<organism evidence="2 3">
    <name type="scientific">Syncephalis pseudoplumigaleata</name>
    <dbReference type="NCBI Taxonomy" id="1712513"/>
    <lineage>
        <taxon>Eukaryota</taxon>
        <taxon>Fungi</taxon>
        <taxon>Fungi incertae sedis</taxon>
        <taxon>Zoopagomycota</taxon>
        <taxon>Zoopagomycotina</taxon>
        <taxon>Zoopagomycetes</taxon>
        <taxon>Zoopagales</taxon>
        <taxon>Piptocephalidaceae</taxon>
        <taxon>Syncephalis</taxon>
    </lineage>
</organism>
<sequence>MRHLLYERVVLRKPLQYILGSQPFLSLDLRVQPPTLIPRPETEEWTDKLATLLASHAPASPSPSALPGRRPWRILDLCTGTGCIALGLASSMPARSCHIVGIDKSAEAVELARENSRAHQSRLRSNPVHFAQMDLRANDAVARLLHHSATLPSSSAMLPPAARLAGYDLIVANPPYVTRDEYADLAPEVRNWEDHDALVPPALTSQPATFHTLGISLYALIIELAPKLLLLSPDQSSTSSTSTSTSMSLPQLAMEIGGAHQVAPITALLNQLGCRVSLWHDFARQPRVILARFPSH</sequence>
<dbReference type="GO" id="GO:0005739">
    <property type="term" value="C:mitochondrion"/>
    <property type="evidence" value="ECO:0007669"/>
    <property type="project" value="TreeGrafter"/>
</dbReference>
<dbReference type="InterPro" id="IPR002052">
    <property type="entry name" value="DNA_methylase_N6_adenine_CS"/>
</dbReference>
<dbReference type="InterPro" id="IPR029063">
    <property type="entry name" value="SAM-dependent_MTases_sf"/>
</dbReference>